<gene>
    <name evidence="1" type="ORF">CVIC8964_0432</name>
</gene>
<dbReference type="Proteomes" id="UP000194265">
    <property type="component" value="Chromosome"/>
</dbReference>
<protein>
    <recommendedName>
        <fullName evidence="3">Helix-turn-helix domain-containing protein</fullName>
    </recommendedName>
</protein>
<accession>A0A1X9T066</accession>
<organism evidence="1 2">
    <name type="scientific">Campylobacter vicugnae</name>
    <dbReference type="NCBI Taxonomy" id="1660076"/>
    <lineage>
        <taxon>Bacteria</taxon>
        <taxon>Pseudomonadati</taxon>
        <taxon>Campylobacterota</taxon>
        <taxon>Epsilonproteobacteria</taxon>
        <taxon>Campylobacterales</taxon>
        <taxon>Campylobacteraceae</taxon>
        <taxon>Campylobacter</taxon>
    </lineage>
</organism>
<dbReference type="STRING" id="1660074.CVIC8964_0432"/>
<dbReference type="RefSeq" id="WP_086256464.1">
    <property type="nucleotide sequence ID" value="NZ_CP018791.1"/>
</dbReference>
<dbReference type="AlphaFoldDB" id="A0A1X9T066"/>
<name>A0A1X9T066_9BACT</name>
<evidence type="ECO:0008006" key="3">
    <source>
        <dbReference type="Google" id="ProtNLM"/>
    </source>
</evidence>
<proteinExistence type="predicted"/>
<evidence type="ECO:0000313" key="1">
    <source>
        <dbReference type="EMBL" id="ARR01863.1"/>
    </source>
</evidence>
<dbReference type="EMBL" id="CP018791">
    <property type="protein sequence ID" value="ARR01863.1"/>
    <property type="molecule type" value="Genomic_DNA"/>
</dbReference>
<dbReference type="OrthoDB" id="5364716at2"/>
<sequence length="71" mass="8419">MKDIQIQNKEWLTPKQLEAEFGITIGAQNKMRLRKNYENEQSIPFAKVGKRILYLRSDINEWLLSLRQGVK</sequence>
<evidence type="ECO:0000313" key="2">
    <source>
        <dbReference type="Proteomes" id="UP000194265"/>
    </source>
</evidence>
<reference evidence="1 2" key="1">
    <citation type="journal article" date="2017" name="Genome Biol. Evol.">
        <title>Comparative Genomic Analysis Identifies a Campylobacter Clade Deficient in Selenium Metabolism.</title>
        <authorList>
            <person name="Miller W.G."/>
            <person name="Yee E."/>
            <person name="Lopes B.S."/>
            <person name="Chapman M.H."/>
            <person name="Huynh S."/>
            <person name="Bono J.L."/>
            <person name="Parker C.T."/>
            <person name="Strachan N.J.C."/>
            <person name="Forbes K.J."/>
        </authorList>
    </citation>
    <scope>NUCLEOTIDE SEQUENCE [LARGE SCALE GENOMIC DNA]</scope>
    <source>
        <strain evidence="1 2">RM8964</strain>
    </source>
</reference>